<keyword evidence="3 5" id="KW-1133">Transmembrane helix</keyword>
<protein>
    <recommendedName>
        <fullName evidence="6">Methylamine utilisation protein MauE domain-containing protein</fullName>
    </recommendedName>
</protein>
<feature type="transmembrane region" description="Helical" evidence="5">
    <location>
        <begin position="43"/>
        <end position="64"/>
    </location>
</feature>
<comment type="subcellular location">
    <subcellularLocation>
        <location evidence="1">Membrane</location>
        <topology evidence="1">Multi-pass membrane protein</topology>
    </subcellularLocation>
</comment>
<reference evidence="7 8" key="1">
    <citation type="submission" date="2016-10" db="EMBL/GenBank/DDBJ databases">
        <authorList>
            <person name="de Groot N.N."/>
        </authorList>
    </citation>
    <scope>NUCLEOTIDE SEQUENCE [LARGE SCALE GENOMIC DNA]</scope>
    <source>
        <strain evidence="7 8">DSM 21039</strain>
    </source>
</reference>
<organism evidence="7 8">
    <name type="scientific">Chitinophaga rupis</name>
    <dbReference type="NCBI Taxonomy" id="573321"/>
    <lineage>
        <taxon>Bacteria</taxon>
        <taxon>Pseudomonadati</taxon>
        <taxon>Bacteroidota</taxon>
        <taxon>Chitinophagia</taxon>
        <taxon>Chitinophagales</taxon>
        <taxon>Chitinophagaceae</taxon>
        <taxon>Chitinophaga</taxon>
    </lineage>
</organism>
<evidence type="ECO:0000256" key="1">
    <source>
        <dbReference type="ARBA" id="ARBA00004141"/>
    </source>
</evidence>
<evidence type="ECO:0000256" key="2">
    <source>
        <dbReference type="ARBA" id="ARBA00022692"/>
    </source>
</evidence>
<sequence>MKKQLLSDLIALMFIILFVYAGWTKLLDHRMFRNQLTAFDYINSFAGFLAWAVPLIHLGLALLFIWPSMRVWALGGTFILMLTYSIYIILILYRGVNVPCACSGLFKFTSWAGQLIMNTVFLAMAAAGIIFEINPKQRQSFFKP</sequence>
<evidence type="ECO:0000259" key="6">
    <source>
        <dbReference type="Pfam" id="PF07291"/>
    </source>
</evidence>
<dbReference type="Proteomes" id="UP000198984">
    <property type="component" value="Unassembled WGS sequence"/>
</dbReference>
<accession>A0A1H8DUY5</accession>
<name>A0A1H8DUY5_9BACT</name>
<feature type="domain" description="Methylamine utilisation protein MauE" evidence="6">
    <location>
        <begin position="4"/>
        <end position="130"/>
    </location>
</feature>
<feature type="transmembrane region" description="Helical" evidence="5">
    <location>
        <begin position="113"/>
        <end position="133"/>
    </location>
</feature>
<dbReference type="OrthoDB" id="680026at2"/>
<dbReference type="GO" id="GO:0016020">
    <property type="term" value="C:membrane"/>
    <property type="evidence" value="ECO:0007669"/>
    <property type="project" value="UniProtKB-SubCell"/>
</dbReference>
<keyword evidence="4 5" id="KW-0472">Membrane</keyword>
<dbReference type="AlphaFoldDB" id="A0A1H8DUY5"/>
<gene>
    <name evidence="7" type="ORF">SAMN04488505_108111</name>
</gene>
<evidence type="ECO:0000256" key="4">
    <source>
        <dbReference type="ARBA" id="ARBA00023136"/>
    </source>
</evidence>
<evidence type="ECO:0000256" key="5">
    <source>
        <dbReference type="SAM" id="Phobius"/>
    </source>
</evidence>
<dbReference type="GO" id="GO:0030416">
    <property type="term" value="P:methylamine metabolic process"/>
    <property type="evidence" value="ECO:0007669"/>
    <property type="project" value="InterPro"/>
</dbReference>
<dbReference type="Pfam" id="PF07291">
    <property type="entry name" value="MauE"/>
    <property type="match status" value="1"/>
</dbReference>
<dbReference type="InterPro" id="IPR009908">
    <property type="entry name" value="Methylamine_util_MauE"/>
</dbReference>
<evidence type="ECO:0000313" key="8">
    <source>
        <dbReference type="Proteomes" id="UP000198984"/>
    </source>
</evidence>
<keyword evidence="2 5" id="KW-0812">Transmembrane</keyword>
<dbReference type="RefSeq" id="WP_089918726.1">
    <property type="nucleotide sequence ID" value="NZ_FOBB01000008.1"/>
</dbReference>
<proteinExistence type="predicted"/>
<dbReference type="EMBL" id="FOBB01000008">
    <property type="protein sequence ID" value="SEN11111.1"/>
    <property type="molecule type" value="Genomic_DNA"/>
</dbReference>
<dbReference type="STRING" id="573321.SAMN04488505_108111"/>
<feature type="transmembrane region" description="Helical" evidence="5">
    <location>
        <begin position="5"/>
        <end position="23"/>
    </location>
</feature>
<keyword evidence="8" id="KW-1185">Reference proteome</keyword>
<evidence type="ECO:0000256" key="3">
    <source>
        <dbReference type="ARBA" id="ARBA00022989"/>
    </source>
</evidence>
<evidence type="ECO:0000313" key="7">
    <source>
        <dbReference type="EMBL" id="SEN11111.1"/>
    </source>
</evidence>
<feature type="transmembrane region" description="Helical" evidence="5">
    <location>
        <begin position="71"/>
        <end position="93"/>
    </location>
</feature>